<dbReference type="AlphaFoldDB" id="A0A251VMV9"/>
<dbReference type="InParanoid" id="A0A251VMV9"/>
<evidence type="ECO:0000313" key="2">
    <source>
        <dbReference type="EMBL" id="OTG36917.1"/>
    </source>
</evidence>
<proteinExistence type="predicted"/>
<dbReference type="OrthoDB" id="1421906at2759"/>
<dbReference type="Proteomes" id="UP000215914">
    <property type="component" value="Chromosome 1"/>
</dbReference>
<protein>
    <submittedName>
        <fullName evidence="2">Uncharacterized protein</fullName>
    </submittedName>
</protein>
<name>A0A251VMV9_HELAN</name>
<organism evidence="2 3">
    <name type="scientific">Helianthus annuus</name>
    <name type="common">Common sunflower</name>
    <dbReference type="NCBI Taxonomy" id="4232"/>
    <lineage>
        <taxon>Eukaryota</taxon>
        <taxon>Viridiplantae</taxon>
        <taxon>Streptophyta</taxon>
        <taxon>Embryophyta</taxon>
        <taxon>Tracheophyta</taxon>
        <taxon>Spermatophyta</taxon>
        <taxon>Magnoliopsida</taxon>
        <taxon>eudicotyledons</taxon>
        <taxon>Gunneridae</taxon>
        <taxon>Pentapetalae</taxon>
        <taxon>asterids</taxon>
        <taxon>campanulids</taxon>
        <taxon>Asterales</taxon>
        <taxon>Asteraceae</taxon>
        <taxon>Asteroideae</taxon>
        <taxon>Heliantheae alliance</taxon>
        <taxon>Heliantheae</taxon>
        <taxon>Helianthus</taxon>
    </lineage>
</organism>
<reference evidence="1" key="3">
    <citation type="submission" date="2020-06" db="EMBL/GenBank/DDBJ databases">
        <title>Helianthus annuus Genome sequencing and assembly Release 2.</title>
        <authorList>
            <person name="Gouzy J."/>
            <person name="Langlade N."/>
            <person name="Munos S."/>
        </authorList>
    </citation>
    <scope>NUCLEOTIDE SEQUENCE</scope>
    <source>
        <tissue evidence="1">Leaves</tissue>
    </source>
</reference>
<gene>
    <name evidence="2" type="ORF">HannXRQ_Chr01g0013141</name>
    <name evidence="1" type="ORF">HanXRQr2_Chr01g0019911</name>
</gene>
<dbReference type="Gramene" id="mRNA:HanXRQr2_Chr01g0019911">
    <property type="protein sequence ID" value="mRNA:HanXRQr2_Chr01g0019911"/>
    <property type="gene ID" value="HanXRQr2_Chr01g0019911"/>
</dbReference>
<evidence type="ECO:0000313" key="1">
    <source>
        <dbReference type="EMBL" id="KAF5821872.1"/>
    </source>
</evidence>
<keyword evidence="3" id="KW-1185">Reference proteome</keyword>
<dbReference type="EMBL" id="CM007890">
    <property type="protein sequence ID" value="OTG36917.1"/>
    <property type="molecule type" value="Genomic_DNA"/>
</dbReference>
<evidence type="ECO:0000313" key="3">
    <source>
        <dbReference type="Proteomes" id="UP000215914"/>
    </source>
</evidence>
<reference evidence="2" key="2">
    <citation type="submission" date="2017-02" db="EMBL/GenBank/DDBJ databases">
        <title>Sunflower complete genome.</title>
        <authorList>
            <person name="Langlade N."/>
            <person name="Munos S."/>
        </authorList>
    </citation>
    <scope>NUCLEOTIDE SEQUENCE [LARGE SCALE GENOMIC DNA]</scope>
    <source>
        <tissue evidence="2">Leaves</tissue>
    </source>
</reference>
<sequence length="105" mass="11831">MGTEECVLNLDDMVIVHRNVSPCPRFDQSEDENAFFIDAFLELPGGASERKATASRNQSSLLAHAESLTPSYLHEEDVNVLRWFISQVEKPPMVQESASHRVMVK</sequence>
<reference evidence="1 3" key="1">
    <citation type="journal article" date="2017" name="Nature">
        <title>The sunflower genome provides insights into oil metabolism, flowering and Asterid evolution.</title>
        <authorList>
            <person name="Badouin H."/>
            <person name="Gouzy J."/>
            <person name="Grassa C.J."/>
            <person name="Murat F."/>
            <person name="Staton S.E."/>
            <person name="Cottret L."/>
            <person name="Lelandais-Briere C."/>
            <person name="Owens G.L."/>
            <person name="Carrere S."/>
            <person name="Mayjonade B."/>
            <person name="Legrand L."/>
            <person name="Gill N."/>
            <person name="Kane N.C."/>
            <person name="Bowers J.E."/>
            <person name="Hubner S."/>
            <person name="Bellec A."/>
            <person name="Berard A."/>
            <person name="Berges H."/>
            <person name="Blanchet N."/>
            <person name="Boniface M.C."/>
            <person name="Brunel D."/>
            <person name="Catrice O."/>
            <person name="Chaidir N."/>
            <person name="Claudel C."/>
            <person name="Donnadieu C."/>
            <person name="Faraut T."/>
            <person name="Fievet G."/>
            <person name="Helmstetter N."/>
            <person name="King M."/>
            <person name="Knapp S.J."/>
            <person name="Lai Z."/>
            <person name="Le Paslier M.C."/>
            <person name="Lippi Y."/>
            <person name="Lorenzon L."/>
            <person name="Mandel J.R."/>
            <person name="Marage G."/>
            <person name="Marchand G."/>
            <person name="Marquand E."/>
            <person name="Bret-Mestries E."/>
            <person name="Morien E."/>
            <person name="Nambeesan S."/>
            <person name="Nguyen T."/>
            <person name="Pegot-Espagnet P."/>
            <person name="Pouilly N."/>
            <person name="Raftis F."/>
            <person name="Sallet E."/>
            <person name="Schiex T."/>
            <person name="Thomas J."/>
            <person name="Vandecasteele C."/>
            <person name="Vares D."/>
            <person name="Vear F."/>
            <person name="Vautrin S."/>
            <person name="Crespi M."/>
            <person name="Mangin B."/>
            <person name="Burke J.M."/>
            <person name="Salse J."/>
            <person name="Munos S."/>
            <person name="Vincourt P."/>
            <person name="Rieseberg L.H."/>
            <person name="Langlade N.B."/>
        </authorList>
    </citation>
    <scope>NUCLEOTIDE SEQUENCE [LARGE SCALE GENOMIC DNA]</scope>
    <source>
        <strain evidence="3">cv. SF193</strain>
        <tissue evidence="1">Leaves</tissue>
    </source>
</reference>
<dbReference type="EMBL" id="MNCJ02000316">
    <property type="protein sequence ID" value="KAF5821872.1"/>
    <property type="molecule type" value="Genomic_DNA"/>
</dbReference>
<accession>A0A251VMV9</accession>